<dbReference type="InterPro" id="IPR025303">
    <property type="entry name" value="PdaC"/>
</dbReference>
<name>A0A7W9WAF5_9BACT</name>
<feature type="domain" description="DUF3298" evidence="2">
    <location>
        <begin position="323"/>
        <end position="400"/>
    </location>
</feature>
<organism evidence="4 5">
    <name type="scientific">Hymenobacter luteus</name>
    <dbReference type="NCBI Taxonomy" id="1411122"/>
    <lineage>
        <taxon>Bacteria</taxon>
        <taxon>Pseudomonadati</taxon>
        <taxon>Bacteroidota</taxon>
        <taxon>Cytophagia</taxon>
        <taxon>Cytophagales</taxon>
        <taxon>Hymenobacteraceae</taxon>
        <taxon>Hymenobacter</taxon>
    </lineage>
</organism>
<feature type="domain" description="Deacetylase PdaC" evidence="3">
    <location>
        <begin position="233"/>
        <end position="305"/>
    </location>
</feature>
<proteinExistence type="predicted"/>
<dbReference type="Pfam" id="PF11738">
    <property type="entry name" value="DUF3298"/>
    <property type="match status" value="1"/>
</dbReference>
<dbReference type="Gene3D" id="3.90.640.20">
    <property type="entry name" value="Heat-shock cognate protein, ATPase"/>
    <property type="match status" value="1"/>
</dbReference>
<reference evidence="4 5" key="1">
    <citation type="submission" date="2020-08" db="EMBL/GenBank/DDBJ databases">
        <title>Genomic Encyclopedia of Type Strains, Phase IV (KMG-IV): sequencing the most valuable type-strain genomes for metagenomic binning, comparative biology and taxonomic classification.</title>
        <authorList>
            <person name="Goeker M."/>
        </authorList>
    </citation>
    <scope>NUCLEOTIDE SEQUENCE [LARGE SCALE GENOMIC DNA]</scope>
    <source>
        <strain evidence="4 5">DSM 26718</strain>
    </source>
</reference>
<sequence length="421" mass="45133">MSFPSCFHSLLLVRYFLPGVLLGSALTACNSRSNKPTAHTTAPTSAAATTPTAPANSPGTWYRQYRGVLPGSPDSVMVHLQRLPAAPGESTLGRLVGFYATADGHPYDLAGDTPAGTDSLNVREVSSEMLDADQNGASWRLREQGNLLVGTRAGQPVQLRLVQPPQGVQFASRSFAAKVPARPNHPQDTIVGNVALHALVPVSGVAKAALTANILRGLRGDTLDTQPAPALEALWKEQLRSFTSDYQQEAGVMLTELEADTSSYRPFATLRYEDQTSTYVLWNEGNLLSVGYFSYYYGGGAHGNYGTTVCSYDTRTGRPLRSADIFQSGTEVQLEKLLGRYARPALGLKPGQPLSAALFENTLPATANVYLTSGGAVFVYAPYEVASYAQGEIRVFVPLSALRPLLKPNLPLGGRGEVVRK</sequence>
<dbReference type="Pfam" id="PF13739">
    <property type="entry name" value="PdaC"/>
    <property type="match status" value="1"/>
</dbReference>
<dbReference type="EMBL" id="JACHGG010000001">
    <property type="protein sequence ID" value="MBB6057275.1"/>
    <property type="molecule type" value="Genomic_DNA"/>
</dbReference>
<evidence type="ECO:0000259" key="2">
    <source>
        <dbReference type="Pfam" id="PF11738"/>
    </source>
</evidence>
<dbReference type="AlphaFoldDB" id="A0A7W9WAF5"/>
<evidence type="ECO:0000313" key="4">
    <source>
        <dbReference type="EMBL" id="MBB6057275.1"/>
    </source>
</evidence>
<comment type="caution">
    <text evidence="4">The sequence shown here is derived from an EMBL/GenBank/DDBJ whole genome shotgun (WGS) entry which is preliminary data.</text>
</comment>
<accession>A0A7W9WAF5</accession>
<protein>
    <recommendedName>
        <fullName evidence="6">DUF3298 domain-containing protein</fullName>
    </recommendedName>
</protein>
<dbReference type="InterPro" id="IPR021729">
    <property type="entry name" value="DUF3298"/>
</dbReference>
<evidence type="ECO:0008006" key="6">
    <source>
        <dbReference type="Google" id="ProtNLM"/>
    </source>
</evidence>
<feature type="region of interest" description="Disordered" evidence="1">
    <location>
        <begin position="32"/>
        <end position="59"/>
    </location>
</feature>
<dbReference type="Proteomes" id="UP000532746">
    <property type="component" value="Unassembled WGS sequence"/>
</dbReference>
<dbReference type="Gene3D" id="3.30.565.40">
    <property type="entry name" value="Fervidobacterium nodosum Rt17-B1 like"/>
    <property type="match status" value="1"/>
</dbReference>
<dbReference type="RefSeq" id="WP_183402445.1">
    <property type="nucleotide sequence ID" value="NZ_JACHGG010000001.1"/>
</dbReference>
<evidence type="ECO:0000259" key="3">
    <source>
        <dbReference type="Pfam" id="PF13739"/>
    </source>
</evidence>
<evidence type="ECO:0000256" key="1">
    <source>
        <dbReference type="SAM" id="MobiDB-lite"/>
    </source>
</evidence>
<keyword evidence="5" id="KW-1185">Reference proteome</keyword>
<evidence type="ECO:0000313" key="5">
    <source>
        <dbReference type="Proteomes" id="UP000532746"/>
    </source>
</evidence>
<gene>
    <name evidence="4" type="ORF">HNQ93_000105</name>
</gene>
<dbReference type="InterPro" id="IPR037126">
    <property type="entry name" value="PdaC/RsiV-like_sf"/>
</dbReference>
<feature type="compositionally biased region" description="Low complexity" evidence="1">
    <location>
        <begin position="36"/>
        <end position="55"/>
    </location>
</feature>